<feature type="transmembrane region" description="Helical" evidence="7">
    <location>
        <begin position="101"/>
        <end position="121"/>
    </location>
</feature>
<feature type="transmembrane region" description="Helical" evidence="7">
    <location>
        <begin position="45"/>
        <end position="63"/>
    </location>
</feature>
<evidence type="ECO:0000256" key="1">
    <source>
        <dbReference type="ARBA" id="ARBA00004141"/>
    </source>
</evidence>
<feature type="transmembrane region" description="Helical" evidence="7">
    <location>
        <begin position="12"/>
        <end position="33"/>
    </location>
</feature>
<comment type="caution">
    <text evidence="9">The sequence shown here is derived from an EMBL/GenBank/DDBJ whole genome shotgun (WGS) entry which is preliminary data.</text>
</comment>
<feature type="transmembrane region" description="Helical" evidence="7">
    <location>
        <begin position="216"/>
        <end position="234"/>
    </location>
</feature>
<feature type="transmembrane region" description="Helical" evidence="7">
    <location>
        <begin position="246"/>
        <end position="265"/>
    </location>
</feature>
<dbReference type="InterPro" id="IPR000620">
    <property type="entry name" value="EamA_dom"/>
</dbReference>
<dbReference type="InterPro" id="IPR050638">
    <property type="entry name" value="AA-Vitamin_Transporters"/>
</dbReference>
<feature type="transmembrane region" description="Helical" evidence="7">
    <location>
        <begin position="271"/>
        <end position="290"/>
    </location>
</feature>
<evidence type="ECO:0000313" key="10">
    <source>
        <dbReference type="Proteomes" id="UP000432015"/>
    </source>
</evidence>
<feature type="transmembrane region" description="Helical" evidence="7">
    <location>
        <begin position="185"/>
        <end position="204"/>
    </location>
</feature>
<dbReference type="PANTHER" id="PTHR32322">
    <property type="entry name" value="INNER MEMBRANE TRANSPORTER"/>
    <property type="match status" value="1"/>
</dbReference>
<keyword evidence="5 7" id="KW-0472">Membrane</keyword>
<comment type="subcellular location">
    <subcellularLocation>
        <location evidence="1">Membrane</location>
        <topology evidence="1">Multi-pass membrane protein</topology>
    </subcellularLocation>
</comment>
<comment type="similarity">
    <text evidence="2">Belongs to the EamA transporter family.</text>
</comment>
<reference evidence="9 10" key="1">
    <citation type="submission" date="2019-11" db="EMBL/GenBank/DDBJ databases">
        <authorList>
            <person name="Cao P."/>
        </authorList>
    </citation>
    <scope>NUCLEOTIDE SEQUENCE [LARGE SCALE GENOMIC DNA]</scope>
    <source>
        <strain evidence="9 10">NEAU-AAG5</strain>
    </source>
</reference>
<keyword evidence="3 7" id="KW-0812">Transmembrane</keyword>
<proteinExistence type="inferred from homology"/>
<dbReference type="PANTHER" id="PTHR32322:SF2">
    <property type="entry name" value="EAMA DOMAIN-CONTAINING PROTEIN"/>
    <property type="match status" value="1"/>
</dbReference>
<evidence type="ECO:0000256" key="5">
    <source>
        <dbReference type="ARBA" id="ARBA00023136"/>
    </source>
</evidence>
<evidence type="ECO:0000313" key="9">
    <source>
        <dbReference type="EMBL" id="MUN42116.1"/>
    </source>
</evidence>
<name>A0A7K1LCZ1_9ACTN</name>
<feature type="region of interest" description="Disordered" evidence="6">
    <location>
        <begin position="295"/>
        <end position="333"/>
    </location>
</feature>
<dbReference type="SUPFAM" id="SSF103481">
    <property type="entry name" value="Multidrug resistance efflux transporter EmrE"/>
    <property type="match status" value="2"/>
</dbReference>
<evidence type="ECO:0000256" key="2">
    <source>
        <dbReference type="ARBA" id="ARBA00007362"/>
    </source>
</evidence>
<evidence type="ECO:0000256" key="4">
    <source>
        <dbReference type="ARBA" id="ARBA00022989"/>
    </source>
</evidence>
<sequence>MTAVPAPRGQRGRYLGDLALTALAPASWGTTYVTTTTLLPDDRPWLAATMRALPAGLVLLAVNRRLPKGEWWWKAAVLGVLNFGAFFPLLFFAAYRLPGGVAATIASVQPLVVALLSLPILRVRPARAVLFSALVGTGGVALLTLSAEARLDPLGIAAMLVATSMMAVAIVLAKKWGSPESPLVMAGWQLTVGGLVIVPFLVAFEGLPPTLTGENVLGFTYIGAIGTGTAYALWFRGIGRLAPTSISLLGLTNPLVATLAGLTILGETLTAGQAAGFAIALGALVAGQALGRRSALPAPVTPPPGTAAPRSEAGSPAHTAPPTTAPRPDPRPG</sequence>
<accession>A0A7K1LCZ1</accession>
<keyword evidence="10" id="KW-1185">Reference proteome</keyword>
<dbReference type="InterPro" id="IPR037185">
    <property type="entry name" value="EmrE-like"/>
</dbReference>
<organism evidence="9 10">
    <name type="scientific">Actinomadura litoris</name>
    <dbReference type="NCBI Taxonomy" id="2678616"/>
    <lineage>
        <taxon>Bacteria</taxon>
        <taxon>Bacillati</taxon>
        <taxon>Actinomycetota</taxon>
        <taxon>Actinomycetes</taxon>
        <taxon>Streptosporangiales</taxon>
        <taxon>Thermomonosporaceae</taxon>
        <taxon>Actinomadura</taxon>
    </lineage>
</organism>
<evidence type="ECO:0000256" key="3">
    <source>
        <dbReference type="ARBA" id="ARBA00022692"/>
    </source>
</evidence>
<evidence type="ECO:0000256" key="7">
    <source>
        <dbReference type="SAM" id="Phobius"/>
    </source>
</evidence>
<protein>
    <submittedName>
        <fullName evidence="9">EamA family transporter</fullName>
    </submittedName>
</protein>
<dbReference type="EMBL" id="WOFH01000018">
    <property type="protein sequence ID" value="MUN42116.1"/>
    <property type="molecule type" value="Genomic_DNA"/>
</dbReference>
<dbReference type="GO" id="GO:0016020">
    <property type="term" value="C:membrane"/>
    <property type="evidence" value="ECO:0007669"/>
    <property type="project" value="UniProtKB-SubCell"/>
</dbReference>
<evidence type="ECO:0000259" key="8">
    <source>
        <dbReference type="Pfam" id="PF00892"/>
    </source>
</evidence>
<dbReference type="AlphaFoldDB" id="A0A7K1LCZ1"/>
<feature type="domain" description="EamA" evidence="8">
    <location>
        <begin position="154"/>
        <end position="285"/>
    </location>
</feature>
<dbReference type="Proteomes" id="UP000432015">
    <property type="component" value="Unassembled WGS sequence"/>
</dbReference>
<evidence type="ECO:0000256" key="6">
    <source>
        <dbReference type="SAM" id="MobiDB-lite"/>
    </source>
</evidence>
<feature type="transmembrane region" description="Helical" evidence="7">
    <location>
        <begin position="153"/>
        <end position="173"/>
    </location>
</feature>
<keyword evidence="4 7" id="KW-1133">Transmembrane helix</keyword>
<feature type="domain" description="EamA" evidence="8">
    <location>
        <begin position="20"/>
        <end position="144"/>
    </location>
</feature>
<feature type="transmembrane region" description="Helical" evidence="7">
    <location>
        <begin position="128"/>
        <end position="147"/>
    </location>
</feature>
<feature type="transmembrane region" description="Helical" evidence="7">
    <location>
        <begin position="75"/>
        <end position="95"/>
    </location>
</feature>
<dbReference type="Pfam" id="PF00892">
    <property type="entry name" value="EamA"/>
    <property type="match status" value="2"/>
</dbReference>
<dbReference type="RefSeq" id="WP_156221523.1">
    <property type="nucleotide sequence ID" value="NZ_WOFH01000018.1"/>
</dbReference>
<gene>
    <name evidence="9" type="ORF">GNZ18_36855</name>
</gene>